<evidence type="ECO:0000313" key="2">
    <source>
        <dbReference type="Proteomes" id="UP000664303"/>
    </source>
</evidence>
<protein>
    <submittedName>
        <fullName evidence="1">GIY-YIG nuclease family protein</fullName>
    </submittedName>
</protein>
<reference evidence="1" key="1">
    <citation type="submission" date="2021-02" db="EMBL/GenBank/DDBJ databases">
        <title>PHA producing bacteria isolated from coastal sediment in Guangdong, Shenzhen.</title>
        <authorList>
            <person name="Zheng W."/>
            <person name="Yu S."/>
            <person name="Huang Y."/>
        </authorList>
    </citation>
    <scope>NUCLEOTIDE SEQUENCE</scope>
    <source>
        <strain evidence="1">TN14-10</strain>
    </source>
</reference>
<dbReference type="Proteomes" id="UP000664303">
    <property type="component" value="Unassembled WGS sequence"/>
</dbReference>
<dbReference type="AlphaFoldDB" id="A0A939DEC1"/>
<sequence>MLDQHTIIYVMRHIDIGGHIDIPYKKVGITGRGNATLSSRLQQISTTKSPIQAQCIAAWTHDDAKAIETAFHLLLDDSRVEGEWFYDKDDTLVERLQPMMELLGAQEIEIESADDSYSKNILKREDDSRSASNQKLLGEISELLKTPLRTSIRKTGPTFFSDKTSLTYYIGYRKSGNHSLSIGRSKDVYESLSTFLETQGYDTEQHARGHALVHGLSVDMLADLINITESSFNTSFQLDGQIT</sequence>
<keyword evidence="2" id="KW-1185">Reference proteome</keyword>
<gene>
    <name evidence="1" type="ORF">JYP50_07005</name>
</gene>
<organism evidence="1 2">
    <name type="scientific">Parahaliea mediterranea</name>
    <dbReference type="NCBI Taxonomy" id="651086"/>
    <lineage>
        <taxon>Bacteria</taxon>
        <taxon>Pseudomonadati</taxon>
        <taxon>Pseudomonadota</taxon>
        <taxon>Gammaproteobacteria</taxon>
        <taxon>Cellvibrionales</taxon>
        <taxon>Halieaceae</taxon>
        <taxon>Parahaliea</taxon>
    </lineage>
</organism>
<dbReference type="RefSeq" id="WP_206559785.1">
    <property type="nucleotide sequence ID" value="NZ_JAFKCZ010000005.1"/>
</dbReference>
<proteinExistence type="predicted"/>
<name>A0A939DEC1_9GAMM</name>
<accession>A0A939DEC1</accession>
<evidence type="ECO:0000313" key="1">
    <source>
        <dbReference type="EMBL" id="MBN7796331.1"/>
    </source>
</evidence>
<dbReference type="Pfam" id="PF13455">
    <property type="entry name" value="MUG113"/>
    <property type="match status" value="1"/>
</dbReference>
<comment type="caution">
    <text evidence="1">The sequence shown here is derived from an EMBL/GenBank/DDBJ whole genome shotgun (WGS) entry which is preliminary data.</text>
</comment>
<dbReference type="EMBL" id="JAFKCZ010000005">
    <property type="protein sequence ID" value="MBN7796331.1"/>
    <property type="molecule type" value="Genomic_DNA"/>
</dbReference>